<gene>
    <name evidence="16" type="primary">SMKI12G0430</name>
    <name evidence="16" type="ORF">SMKI_12G0430</name>
</gene>
<dbReference type="GO" id="GO:0000398">
    <property type="term" value="P:mRNA splicing, via spliceosome"/>
    <property type="evidence" value="ECO:0007669"/>
    <property type="project" value="InterPro"/>
</dbReference>
<dbReference type="PROSITE" id="PS51698">
    <property type="entry name" value="U_BOX"/>
    <property type="match status" value="1"/>
</dbReference>
<comment type="function">
    <text evidence="14">Ubiquitin-protein ligase which is mainly involved pre-mRNA splicing and DNA repair. Required for pre-mRNA splicing as component of the spliceosome.</text>
</comment>
<dbReference type="PANTHER" id="PTHR43995">
    <property type="entry name" value="PRE-MRNA-PROCESSING FACTOR 19"/>
    <property type="match status" value="1"/>
</dbReference>
<evidence type="ECO:0000256" key="13">
    <source>
        <dbReference type="ARBA" id="ARBA00023242"/>
    </source>
</evidence>
<dbReference type="InterPro" id="IPR055340">
    <property type="entry name" value="RING-Ubox_PRP19"/>
</dbReference>
<evidence type="ECO:0000256" key="8">
    <source>
        <dbReference type="ARBA" id="ARBA00022737"/>
    </source>
</evidence>
<evidence type="ECO:0000313" key="17">
    <source>
        <dbReference type="Proteomes" id="UP001161438"/>
    </source>
</evidence>
<dbReference type="GO" id="GO:0071006">
    <property type="term" value="C:U2-type catalytic step 1 spliceosome"/>
    <property type="evidence" value="ECO:0007669"/>
    <property type="project" value="TreeGrafter"/>
</dbReference>
<dbReference type="FunFam" id="3.30.40.10:FF:000027">
    <property type="entry name" value="Pre-mRNA-processing factor 19, putative"/>
    <property type="match status" value="1"/>
</dbReference>
<evidence type="ECO:0000256" key="9">
    <source>
        <dbReference type="ARBA" id="ARBA00022763"/>
    </source>
</evidence>
<keyword evidence="10 14" id="KW-0833">Ubl conjugation pathway</keyword>
<dbReference type="GO" id="GO:0070534">
    <property type="term" value="P:protein K63-linked ubiquitination"/>
    <property type="evidence" value="ECO:0007669"/>
    <property type="project" value="UniProtKB-UniRule"/>
</dbReference>
<dbReference type="EMBL" id="OX365768">
    <property type="protein sequence ID" value="CAI4034907.1"/>
    <property type="molecule type" value="Genomic_DNA"/>
</dbReference>
<dbReference type="GO" id="GO:0061630">
    <property type="term" value="F:ubiquitin protein ligase activity"/>
    <property type="evidence" value="ECO:0007669"/>
    <property type="project" value="UniProtKB-UniRule"/>
</dbReference>
<dbReference type="GO" id="GO:0006281">
    <property type="term" value="P:DNA repair"/>
    <property type="evidence" value="ECO:0007669"/>
    <property type="project" value="UniProtKB-KW"/>
</dbReference>
<evidence type="ECO:0000256" key="10">
    <source>
        <dbReference type="ARBA" id="ARBA00022786"/>
    </source>
</evidence>
<dbReference type="GeneID" id="80919761"/>
<comment type="subunit">
    <text evidence="14">Homotetramer.</text>
</comment>
<comment type="subcellular location">
    <subcellularLocation>
        <location evidence="1 14">Nucleus</location>
    </subcellularLocation>
</comment>
<evidence type="ECO:0000256" key="3">
    <source>
        <dbReference type="ARBA" id="ARBA00006388"/>
    </source>
</evidence>
<proteinExistence type="inferred from homology"/>
<evidence type="ECO:0000256" key="4">
    <source>
        <dbReference type="ARBA" id="ARBA00022574"/>
    </source>
</evidence>
<keyword evidence="13 14" id="KW-0539">Nucleus</keyword>
<dbReference type="InterPro" id="IPR003613">
    <property type="entry name" value="Ubox_domain"/>
</dbReference>
<keyword evidence="11 14" id="KW-0508">mRNA splicing</keyword>
<dbReference type="InterPro" id="IPR038959">
    <property type="entry name" value="Prp19"/>
</dbReference>
<dbReference type="RefSeq" id="XP_056078027.1">
    <property type="nucleotide sequence ID" value="XM_056224072.1"/>
</dbReference>
<dbReference type="Proteomes" id="UP001161438">
    <property type="component" value="Chromosome 12"/>
</dbReference>
<comment type="similarity">
    <text evidence="3 14">Belongs to the WD repeat PRP19 family.</text>
</comment>
<keyword evidence="17" id="KW-1185">Reference proteome</keyword>
<dbReference type="Pfam" id="PF08606">
    <property type="entry name" value="Prp19"/>
    <property type="match status" value="1"/>
</dbReference>
<keyword evidence="7 14" id="KW-0747">Spliceosome</keyword>
<reference evidence="16" key="1">
    <citation type="submission" date="2022-10" db="EMBL/GenBank/DDBJ databases">
        <authorList>
            <person name="Byrne P K."/>
        </authorList>
    </citation>
    <scope>NUCLEOTIDE SEQUENCE</scope>
    <source>
        <strain evidence="16">IFO1815</strain>
    </source>
</reference>
<comment type="pathway">
    <text evidence="2 14">Protein modification; protein ubiquitination.</text>
</comment>
<dbReference type="InterPro" id="IPR015943">
    <property type="entry name" value="WD40/YVTN_repeat-like_dom_sf"/>
</dbReference>
<evidence type="ECO:0000256" key="6">
    <source>
        <dbReference type="ARBA" id="ARBA00022679"/>
    </source>
</evidence>
<keyword evidence="12 14" id="KW-0234">DNA repair</keyword>
<dbReference type="InterPro" id="IPR013915">
    <property type="entry name" value="Prp19_cc"/>
</dbReference>
<dbReference type="Gene3D" id="2.130.10.10">
    <property type="entry name" value="YVTN repeat-like/Quinoprotein amine dehydrogenase"/>
    <property type="match status" value="1"/>
</dbReference>
<feature type="domain" description="U-box" evidence="15">
    <location>
        <begin position="1"/>
        <end position="71"/>
    </location>
</feature>
<protein>
    <recommendedName>
        <fullName evidence="14">Pre-mRNA-processing factor 19</fullName>
        <ecNumber evidence="14">2.3.2.27</ecNumber>
    </recommendedName>
</protein>
<evidence type="ECO:0000259" key="15">
    <source>
        <dbReference type="PROSITE" id="PS51698"/>
    </source>
</evidence>
<organism evidence="16 17">
    <name type="scientific">Saccharomyces mikatae IFO 1815</name>
    <dbReference type="NCBI Taxonomy" id="226126"/>
    <lineage>
        <taxon>Eukaryota</taxon>
        <taxon>Fungi</taxon>
        <taxon>Dikarya</taxon>
        <taxon>Ascomycota</taxon>
        <taxon>Saccharomycotina</taxon>
        <taxon>Saccharomycetes</taxon>
        <taxon>Saccharomycetales</taxon>
        <taxon>Saccharomycetaceae</taxon>
        <taxon>Saccharomyces</taxon>
    </lineage>
</organism>
<evidence type="ECO:0000256" key="5">
    <source>
        <dbReference type="ARBA" id="ARBA00022664"/>
    </source>
</evidence>
<evidence type="ECO:0000313" key="16">
    <source>
        <dbReference type="EMBL" id="CAI4034907.1"/>
    </source>
</evidence>
<keyword evidence="9 14" id="KW-0227">DNA damage</keyword>
<evidence type="ECO:0000256" key="11">
    <source>
        <dbReference type="ARBA" id="ARBA00023187"/>
    </source>
</evidence>
<keyword evidence="5 14" id="KW-0507">mRNA processing</keyword>
<dbReference type="SUPFAM" id="SSF50978">
    <property type="entry name" value="WD40 repeat-like"/>
    <property type="match status" value="1"/>
</dbReference>
<keyword evidence="6 14" id="KW-0808">Transferase</keyword>
<dbReference type="GO" id="GO:0005737">
    <property type="term" value="C:cytoplasm"/>
    <property type="evidence" value="ECO:0007669"/>
    <property type="project" value="TreeGrafter"/>
</dbReference>
<keyword evidence="4" id="KW-0853">WD repeat</keyword>
<dbReference type="InterPro" id="IPR013083">
    <property type="entry name" value="Znf_RING/FYVE/PHD"/>
</dbReference>
<dbReference type="CDD" id="cd16656">
    <property type="entry name" value="RING-Ubox_PRP19"/>
    <property type="match status" value="1"/>
</dbReference>
<dbReference type="GO" id="GO:0000974">
    <property type="term" value="C:Prp19 complex"/>
    <property type="evidence" value="ECO:0007669"/>
    <property type="project" value="UniProtKB-UniRule"/>
</dbReference>
<sequence length="503" mass="56699">MFCAISGKVPRKPVFSPRSRNIFEKSLLEQYVKDTGKDPITNELLSIEDIVEIVPSAQQASLIESTNSATLKANYSIPNLLTSLQNEWDAIMLENFKLRSTLDTLSKKLSTVMYERDAAKLVAAQLLMEKNESSDNSSKSPQRTVVITKEEFLQGLLQSSRDFVAKGKLKAYKWPTLKNLELLPAQNYSCTIKTYPYKELNHLMYYEKWISVCRCDISTLYFTQLKDLKSLTTLTTPNPRTGEEQPIIVSRGSCNRLLLLYPGNHIIILDSKKNIALREIEADSSNQIIYMYGHNEVNTEYFIWADNKGKIVFQSYADESQYTVHSGKLDVDYTSGALHKDSLLLALHSSEGILDVYSLSSTDQASSRFPMEKDVKIKEVKFSDNGYWMVVSCDRIVACFDLRKDVGTLAYPIYTLPESKTGTVVYDIDDSGKNMIVYSSENRSLAVNKFDKKTKSWINDEASTLDLPNETADFSDIEVLCGDSGVAAILKTNDKFRIAALSP</sequence>
<evidence type="ECO:0000256" key="14">
    <source>
        <dbReference type="RuleBase" id="RU367101"/>
    </source>
</evidence>
<evidence type="ECO:0000256" key="2">
    <source>
        <dbReference type="ARBA" id="ARBA00004906"/>
    </source>
</evidence>
<dbReference type="SUPFAM" id="SSF57850">
    <property type="entry name" value="RING/U-box"/>
    <property type="match status" value="1"/>
</dbReference>
<evidence type="ECO:0000256" key="7">
    <source>
        <dbReference type="ARBA" id="ARBA00022728"/>
    </source>
</evidence>
<name>A0AA35NCY9_SACMI</name>
<comment type="catalytic activity">
    <reaction evidence="14">
        <text>S-ubiquitinyl-[E2 ubiquitin-conjugating enzyme]-L-cysteine + [acceptor protein]-L-lysine = [E2 ubiquitin-conjugating enzyme]-L-cysteine + N(6)-ubiquitinyl-[acceptor protein]-L-lysine.</text>
        <dbReference type="EC" id="2.3.2.27"/>
    </reaction>
</comment>
<dbReference type="EC" id="2.3.2.27" evidence="14"/>
<accession>A0AA35NCY9</accession>
<evidence type="ECO:0000256" key="1">
    <source>
        <dbReference type="ARBA" id="ARBA00004123"/>
    </source>
</evidence>
<evidence type="ECO:0000256" key="12">
    <source>
        <dbReference type="ARBA" id="ARBA00023204"/>
    </source>
</evidence>
<dbReference type="Gene3D" id="3.30.40.10">
    <property type="entry name" value="Zinc/RING finger domain, C3HC4 (zinc finger)"/>
    <property type="match status" value="1"/>
</dbReference>
<dbReference type="AlphaFoldDB" id="A0AA35NCY9"/>
<dbReference type="InterPro" id="IPR036322">
    <property type="entry name" value="WD40_repeat_dom_sf"/>
</dbReference>
<dbReference type="PANTHER" id="PTHR43995:SF1">
    <property type="entry name" value="PRE-MRNA-PROCESSING FACTOR 19"/>
    <property type="match status" value="1"/>
</dbReference>
<keyword evidence="8" id="KW-0677">Repeat</keyword>
<dbReference type="SMART" id="SM00504">
    <property type="entry name" value="Ubox"/>
    <property type="match status" value="1"/>
</dbReference>